<feature type="region of interest" description="Disordered" evidence="1">
    <location>
        <begin position="243"/>
        <end position="269"/>
    </location>
</feature>
<accession>A0A164XT09</accession>
<protein>
    <submittedName>
        <fullName evidence="2">Uncharacterized protein</fullName>
    </submittedName>
</protein>
<organism evidence="2 3">
    <name type="scientific">Sistotremastrum niveocremeum HHB9708</name>
    <dbReference type="NCBI Taxonomy" id="1314777"/>
    <lineage>
        <taxon>Eukaryota</taxon>
        <taxon>Fungi</taxon>
        <taxon>Dikarya</taxon>
        <taxon>Basidiomycota</taxon>
        <taxon>Agaricomycotina</taxon>
        <taxon>Agaricomycetes</taxon>
        <taxon>Sistotremastrales</taxon>
        <taxon>Sistotremastraceae</taxon>
        <taxon>Sertulicium</taxon>
        <taxon>Sertulicium niveocremeum</taxon>
    </lineage>
</organism>
<evidence type="ECO:0000313" key="2">
    <source>
        <dbReference type="EMBL" id="KZS96261.1"/>
    </source>
</evidence>
<keyword evidence="3" id="KW-1185">Reference proteome</keyword>
<sequence>TSQTCGLSFGHSKSLRPRQRDASRASVAPVAKRQDLTIDQRRPSERYRDTILPHRGPFPGLPGRRRWQTVGLAGAWRRYTVVIISHLEPPLVSGEMLFRCLTITETSSETTVRSQKLLRKLPVASSIALSDIRGVSRVLHFFRGPGFLFDRASQTPEAYLGCRETDEVMINSGLARGSHEMDARSDNCTWGTIDSMTDEFESMYRPEPGVGQEPEHLVKGTGRVWEVSWSQSEARSKYLHLAASGPRYQESGSTGLDSPISRREQGMND</sequence>
<dbReference type="Proteomes" id="UP000076722">
    <property type="component" value="Unassembled WGS sequence"/>
</dbReference>
<proteinExistence type="predicted"/>
<dbReference type="AlphaFoldDB" id="A0A164XT09"/>
<feature type="region of interest" description="Disordered" evidence="1">
    <location>
        <begin position="1"/>
        <end position="31"/>
    </location>
</feature>
<evidence type="ECO:0000256" key="1">
    <source>
        <dbReference type="SAM" id="MobiDB-lite"/>
    </source>
</evidence>
<reference evidence="2 3" key="1">
    <citation type="journal article" date="2016" name="Mol. Biol. Evol.">
        <title>Comparative Genomics of Early-Diverging Mushroom-Forming Fungi Provides Insights into the Origins of Lignocellulose Decay Capabilities.</title>
        <authorList>
            <person name="Nagy L.G."/>
            <person name="Riley R."/>
            <person name="Tritt A."/>
            <person name="Adam C."/>
            <person name="Daum C."/>
            <person name="Floudas D."/>
            <person name="Sun H."/>
            <person name="Yadav J.S."/>
            <person name="Pangilinan J."/>
            <person name="Larsson K.H."/>
            <person name="Matsuura K."/>
            <person name="Barry K."/>
            <person name="Labutti K."/>
            <person name="Kuo R."/>
            <person name="Ohm R.A."/>
            <person name="Bhattacharya S.S."/>
            <person name="Shirouzu T."/>
            <person name="Yoshinaga Y."/>
            <person name="Martin F.M."/>
            <person name="Grigoriev I.V."/>
            <person name="Hibbett D.S."/>
        </authorList>
    </citation>
    <scope>NUCLEOTIDE SEQUENCE [LARGE SCALE GENOMIC DNA]</scope>
    <source>
        <strain evidence="2 3">HHB9708</strain>
    </source>
</reference>
<dbReference type="EMBL" id="KV419399">
    <property type="protein sequence ID" value="KZS96261.1"/>
    <property type="molecule type" value="Genomic_DNA"/>
</dbReference>
<gene>
    <name evidence="2" type="ORF">SISNIDRAFT_536595</name>
</gene>
<name>A0A164XT09_9AGAM</name>
<evidence type="ECO:0000313" key="3">
    <source>
        <dbReference type="Proteomes" id="UP000076722"/>
    </source>
</evidence>
<feature type="non-terminal residue" evidence="2">
    <location>
        <position position="1"/>
    </location>
</feature>
<feature type="compositionally biased region" description="Basic and acidic residues" evidence="1">
    <location>
        <begin position="260"/>
        <end position="269"/>
    </location>
</feature>